<dbReference type="Proteomes" id="UP001205185">
    <property type="component" value="Unassembled WGS sequence"/>
</dbReference>
<dbReference type="EMBL" id="JAMTCO010000006">
    <property type="protein sequence ID" value="MCP2269956.1"/>
    <property type="molecule type" value="Genomic_DNA"/>
</dbReference>
<dbReference type="InterPro" id="IPR011650">
    <property type="entry name" value="Peptidase_M20_dimer"/>
</dbReference>
<sequence length="417" mass="44703">MTIRIDRDRLWATLMELKEIGAYDDEATGLRGVRRLALTDADAEARRRCVAWMVEAGLEVRVDRIGNVYATRPGRDRSLPCVLMGSHIDTVATGGAFDGTLGVLGGIEVMRTLDDAGIETLRDIEVGFFTEEEGVRFGTDMLGSAVTAGRIPLEHAHKLTDNDGKTVEEELIRIGFDGEAHERRPIPHAYIECHIEQGPILSTAGVTIGIVEGVQSISWQRLTLHGEAAHAGTTPIPARHDAGLVAASVVVEARRMCDSGEFGQLRATVGNFVVSDGQTNVIPHTATITIDLRNPNNTHMTAAESHLATYVHTLSTQHGVTATWERMAKTPVVPFDPAIQNLLASTADDLDLPYVRTMSGAGHDAQEIAALCPTAMVFVAGENGGISHTPREHSTPAACADGTDVLANAVLHLANQP</sequence>
<evidence type="ECO:0000313" key="4">
    <source>
        <dbReference type="EMBL" id="MCP2269956.1"/>
    </source>
</evidence>
<dbReference type="InterPro" id="IPR002933">
    <property type="entry name" value="Peptidase_M20"/>
</dbReference>
<protein>
    <submittedName>
        <fullName evidence="4">N-carbamoyl-L-amino-acid hydrolase</fullName>
    </submittedName>
</protein>
<evidence type="ECO:0000313" key="5">
    <source>
        <dbReference type="Proteomes" id="UP001205185"/>
    </source>
</evidence>
<dbReference type="PROSITE" id="PS00758">
    <property type="entry name" value="ARGE_DAPE_CPG2_1"/>
    <property type="match status" value="1"/>
</dbReference>
<dbReference type="RefSeq" id="WP_253886940.1">
    <property type="nucleotide sequence ID" value="NZ_BAAAVB010000013.1"/>
</dbReference>
<dbReference type="NCBIfam" id="TIGR01879">
    <property type="entry name" value="hydantase"/>
    <property type="match status" value="1"/>
</dbReference>
<comment type="caution">
    <text evidence="4">The sequence shown here is derived from an EMBL/GenBank/DDBJ whole genome shotgun (WGS) entry which is preliminary data.</text>
</comment>
<dbReference type="PANTHER" id="PTHR32494">
    <property type="entry name" value="ALLANTOATE DEIMINASE-RELATED"/>
    <property type="match status" value="1"/>
</dbReference>
<feature type="domain" description="Peptidase M20 dimerisation" evidence="3">
    <location>
        <begin position="216"/>
        <end position="312"/>
    </location>
</feature>
<keyword evidence="5" id="KW-1185">Reference proteome</keyword>
<proteinExistence type="inferred from homology"/>
<organism evidence="4 5">
    <name type="scientific">Actinokineospora diospyrosa</name>
    <dbReference type="NCBI Taxonomy" id="103728"/>
    <lineage>
        <taxon>Bacteria</taxon>
        <taxon>Bacillati</taxon>
        <taxon>Actinomycetota</taxon>
        <taxon>Actinomycetes</taxon>
        <taxon>Pseudonocardiales</taxon>
        <taxon>Pseudonocardiaceae</taxon>
        <taxon>Actinokineospora</taxon>
    </lineage>
</organism>
<name>A0ABT1IC67_9PSEU</name>
<dbReference type="Pfam" id="PF01546">
    <property type="entry name" value="Peptidase_M20"/>
    <property type="match status" value="1"/>
</dbReference>
<dbReference type="SUPFAM" id="SSF55031">
    <property type="entry name" value="Bacterial exopeptidase dimerisation domain"/>
    <property type="match status" value="1"/>
</dbReference>
<dbReference type="PANTHER" id="PTHR32494:SF5">
    <property type="entry name" value="ALLANTOATE AMIDOHYDROLASE"/>
    <property type="match status" value="1"/>
</dbReference>
<dbReference type="Pfam" id="PF07687">
    <property type="entry name" value="M20_dimer"/>
    <property type="match status" value="1"/>
</dbReference>
<accession>A0ABT1IC67</accession>
<comment type="similarity">
    <text evidence="1">Belongs to the peptidase M20 family.</text>
</comment>
<dbReference type="Gene3D" id="3.40.630.10">
    <property type="entry name" value="Zn peptidases"/>
    <property type="match status" value="1"/>
</dbReference>
<dbReference type="InterPro" id="IPR036264">
    <property type="entry name" value="Bact_exopeptidase_dim_dom"/>
</dbReference>
<keyword evidence="2 4" id="KW-0378">Hydrolase</keyword>
<dbReference type="GO" id="GO:0016787">
    <property type="term" value="F:hydrolase activity"/>
    <property type="evidence" value="ECO:0007669"/>
    <property type="project" value="UniProtKB-KW"/>
</dbReference>
<dbReference type="InterPro" id="IPR001261">
    <property type="entry name" value="ArgE/DapE_CS"/>
</dbReference>
<dbReference type="SUPFAM" id="SSF53187">
    <property type="entry name" value="Zn-dependent exopeptidases"/>
    <property type="match status" value="1"/>
</dbReference>
<reference evidence="4 5" key="1">
    <citation type="submission" date="2022-06" db="EMBL/GenBank/DDBJ databases">
        <title>Genomic Encyclopedia of Archaeal and Bacterial Type Strains, Phase II (KMG-II): from individual species to whole genera.</title>
        <authorList>
            <person name="Goeker M."/>
        </authorList>
    </citation>
    <scope>NUCLEOTIDE SEQUENCE [LARGE SCALE GENOMIC DNA]</scope>
    <source>
        <strain evidence="4 5">DSM 44255</strain>
    </source>
</reference>
<dbReference type="PIRSF" id="PIRSF001235">
    <property type="entry name" value="Amidase_carbamoylase"/>
    <property type="match status" value="1"/>
</dbReference>
<dbReference type="CDD" id="cd03884">
    <property type="entry name" value="M20_bAS"/>
    <property type="match status" value="1"/>
</dbReference>
<evidence type="ECO:0000259" key="3">
    <source>
        <dbReference type="Pfam" id="PF07687"/>
    </source>
</evidence>
<evidence type="ECO:0000256" key="1">
    <source>
        <dbReference type="ARBA" id="ARBA00006153"/>
    </source>
</evidence>
<dbReference type="InterPro" id="IPR010158">
    <property type="entry name" value="Amidase_Cbmase"/>
</dbReference>
<gene>
    <name evidence="4" type="ORF">LV75_002457</name>
</gene>
<dbReference type="Gene3D" id="3.30.70.360">
    <property type="match status" value="1"/>
</dbReference>
<evidence type="ECO:0000256" key="2">
    <source>
        <dbReference type="ARBA" id="ARBA00022801"/>
    </source>
</evidence>